<dbReference type="Proteomes" id="UP000827872">
    <property type="component" value="Linkage Group LG03"/>
</dbReference>
<reference evidence="1" key="1">
    <citation type="submission" date="2021-08" db="EMBL/GenBank/DDBJ databases">
        <title>The first chromosome-level gecko genome reveals the dynamic sex chromosomes of Neotropical dwarf geckos (Sphaerodactylidae: Sphaerodactylus).</title>
        <authorList>
            <person name="Pinto B.J."/>
            <person name="Keating S.E."/>
            <person name="Gamble T."/>
        </authorList>
    </citation>
    <scope>NUCLEOTIDE SEQUENCE</scope>
    <source>
        <strain evidence="1">TG3544</strain>
    </source>
</reference>
<name>A0ACB8EFC0_9SAUR</name>
<organism evidence="1 2">
    <name type="scientific">Sphaerodactylus townsendi</name>
    <dbReference type="NCBI Taxonomy" id="933632"/>
    <lineage>
        <taxon>Eukaryota</taxon>
        <taxon>Metazoa</taxon>
        <taxon>Chordata</taxon>
        <taxon>Craniata</taxon>
        <taxon>Vertebrata</taxon>
        <taxon>Euteleostomi</taxon>
        <taxon>Lepidosauria</taxon>
        <taxon>Squamata</taxon>
        <taxon>Bifurcata</taxon>
        <taxon>Gekkota</taxon>
        <taxon>Sphaerodactylidae</taxon>
        <taxon>Sphaerodactylus</taxon>
    </lineage>
</organism>
<protein>
    <submittedName>
        <fullName evidence="1">Uncharacterized protein</fullName>
    </submittedName>
</protein>
<evidence type="ECO:0000313" key="1">
    <source>
        <dbReference type="EMBL" id="KAH7991176.1"/>
    </source>
</evidence>
<keyword evidence="2" id="KW-1185">Reference proteome</keyword>
<gene>
    <name evidence="1" type="ORF">K3G42_002540</name>
</gene>
<evidence type="ECO:0000313" key="2">
    <source>
        <dbReference type="Proteomes" id="UP000827872"/>
    </source>
</evidence>
<comment type="caution">
    <text evidence="1">The sequence shown here is derived from an EMBL/GenBank/DDBJ whole genome shotgun (WGS) entry which is preliminary data.</text>
</comment>
<dbReference type="EMBL" id="CM037616">
    <property type="protein sequence ID" value="KAH7991176.1"/>
    <property type="molecule type" value="Genomic_DNA"/>
</dbReference>
<proteinExistence type="predicted"/>
<accession>A0ACB8EFC0</accession>
<sequence>MREPDGELHDRRPDSGFLLSRPVNGPPDTSPQVDPSGACRPRRNFRVIFSGDPDELAFFLIQAGSYMEVHESEFWSDRERVLELGTQLKGEAANWFVGLVESDAAELYDLEQFLLALPRFEDSLTEEKARAKLQQLRQGTRSVRLYSLVLVNCEPDLSLHCGSRMNTPVGLQFCPFHPTMILLSSHGKL</sequence>